<dbReference type="EMBL" id="RJAI01000118">
    <property type="protein sequence ID" value="RNF77431.1"/>
    <property type="molecule type" value="Genomic_DNA"/>
</dbReference>
<proteinExistence type="predicted"/>
<name>A0A3M8S8U0_PSEPU</name>
<dbReference type="Proteomes" id="UP000278162">
    <property type="component" value="Unassembled WGS sequence"/>
</dbReference>
<organism evidence="1 2">
    <name type="scientific">Pseudomonas putida</name>
    <name type="common">Arthrobacter siderocapsulatus</name>
    <dbReference type="NCBI Taxonomy" id="303"/>
    <lineage>
        <taxon>Bacteria</taxon>
        <taxon>Pseudomonadati</taxon>
        <taxon>Pseudomonadota</taxon>
        <taxon>Gammaproteobacteria</taxon>
        <taxon>Pseudomonadales</taxon>
        <taxon>Pseudomonadaceae</taxon>
        <taxon>Pseudomonas</taxon>
    </lineage>
</organism>
<reference evidence="1 2" key="1">
    <citation type="submission" date="2018-10" db="EMBL/GenBank/DDBJ databases">
        <title>An outbreak of IMP-63 producing strain in France.</title>
        <authorList>
            <person name="Bour M."/>
            <person name="Liapis E."/>
            <person name="Plesiat P."/>
        </authorList>
    </citation>
    <scope>NUCLEOTIDE SEQUENCE [LARGE SCALE GENOMIC DNA]</scope>
    <source>
        <strain evidence="1 2">12917</strain>
    </source>
</reference>
<protein>
    <submittedName>
        <fullName evidence="1">Uncharacterized protein</fullName>
    </submittedName>
</protein>
<evidence type="ECO:0000313" key="1">
    <source>
        <dbReference type="EMBL" id="RNF77431.1"/>
    </source>
</evidence>
<evidence type="ECO:0000313" key="2">
    <source>
        <dbReference type="Proteomes" id="UP000278162"/>
    </source>
</evidence>
<sequence>MQHSRQYNSVTAIETIKPTNCRGCAAPVGAGSPAKQVTRWMAPALPVFAAKAAPTRAVPNSRHAQCL</sequence>
<comment type="caution">
    <text evidence="1">The sequence shown here is derived from an EMBL/GenBank/DDBJ whole genome shotgun (WGS) entry which is preliminary data.</text>
</comment>
<accession>A0A3M8S8U0</accession>
<dbReference type="AlphaFoldDB" id="A0A3M8S8U0"/>
<gene>
    <name evidence="1" type="ORF">EFK07_30760</name>
</gene>